<dbReference type="HOGENOM" id="CLU_092517_1_1_1"/>
<feature type="non-terminal residue" evidence="2">
    <location>
        <position position="158"/>
    </location>
</feature>
<evidence type="ECO:0000313" key="2">
    <source>
        <dbReference type="EMBL" id="KIK23183.1"/>
    </source>
</evidence>
<dbReference type="Proteomes" id="UP000054018">
    <property type="component" value="Unassembled WGS sequence"/>
</dbReference>
<dbReference type="STRING" id="765257.A0A0C9ZU30"/>
<proteinExistence type="predicted"/>
<accession>A0A0C9ZU30</accession>
<dbReference type="Pfam" id="PF24764">
    <property type="entry name" value="rva_4"/>
    <property type="match status" value="1"/>
</dbReference>
<dbReference type="InterPro" id="IPR058913">
    <property type="entry name" value="Integrase_dom_put"/>
</dbReference>
<keyword evidence="3" id="KW-1185">Reference proteome</keyword>
<feature type="non-terminal residue" evidence="2">
    <location>
        <position position="1"/>
    </location>
</feature>
<gene>
    <name evidence="2" type="ORF">PISMIDRAFT_77201</name>
</gene>
<reference evidence="3" key="2">
    <citation type="submission" date="2015-01" db="EMBL/GenBank/DDBJ databases">
        <title>Evolutionary Origins and Diversification of the Mycorrhizal Mutualists.</title>
        <authorList>
            <consortium name="DOE Joint Genome Institute"/>
            <consortium name="Mycorrhizal Genomics Consortium"/>
            <person name="Kohler A."/>
            <person name="Kuo A."/>
            <person name="Nagy L.G."/>
            <person name="Floudas D."/>
            <person name="Copeland A."/>
            <person name="Barry K.W."/>
            <person name="Cichocki N."/>
            <person name="Veneault-Fourrey C."/>
            <person name="LaButti K."/>
            <person name="Lindquist E.A."/>
            <person name="Lipzen A."/>
            <person name="Lundell T."/>
            <person name="Morin E."/>
            <person name="Murat C."/>
            <person name="Riley R."/>
            <person name="Ohm R."/>
            <person name="Sun H."/>
            <person name="Tunlid A."/>
            <person name="Henrissat B."/>
            <person name="Grigoriev I.V."/>
            <person name="Hibbett D.S."/>
            <person name="Martin F."/>
        </authorList>
    </citation>
    <scope>NUCLEOTIDE SEQUENCE [LARGE SCALE GENOMIC DNA]</scope>
    <source>
        <strain evidence="3">441</strain>
    </source>
</reference>
<evidence type="ECO:0000259" key="1">
    <source>
        <dbReference type="Pfam" id="PF24764"/>
    </source>
</evidence>
<evidence type="ECO:0000313" key="3">
    <source>
        <dbReference type="Proteomes" id="UP000054018"/>
    </source>
</evidence>
<organism evidence="2 3">
    <name type="scientific">Pisolithus microcarpus 441</name>
    <dbReference type="NCBI Taxonomy" id="765257"/>
    <lineage>
        <taxon>Eukaryota</taxon>
        <taxon>Fungi</taxon>
        <taxon>Dikarya</taxon>
        <taxon>Basidiomycota</taxon>
        <taxon>Agaricomycotina</taxon>
        <taxon>Agaricomycetes</taxon>
        <taxon>Agaricomycetidae</taxon>
        <taxon>Boletales</taxon>
        <taxon>Sclerodermatineae</taxon>
        <taxon>Pisolithaceae</taxon>
        <taxon>Pisolithus</taxon>
    </lineage>
</organism>
<reference evidence="2 3" key="1">
    <citation type="submission" date="2014-04" db="EMBL/GenBank/DDBJ databases">
        <authorList>
            <consortium name="DOE Joint Genome Institute"/>
            <person name="Kuo A."/>
            <person name="Kohler A."/>
            <person name="Costa M.D."/>
            <person name="Nagy L.G."/>
            <person name="Floudas D."/>
            <person name="Copeland A."/>
            <person name="Barry K.W."/>
            <person name="Cichocki N."/>
            <person name="Veneault-Fourrey C."/>
            <person name="LaButti K."/>
            <person name="Lindquist E.A."/>
            <person name="Lipzen A."/>
            <person name="Lundell T."/>
            <person name="Morin E."/>
            <person name="Murat C."/>
            <person name="Sun H."/>
            <person name="Tunlid A."/>
            <person name="Henrissat B."/>
            <person name="Grigoriev I.V."/>
            <person name="Hibbett D.S."/>
            <person name="Martin F."/>
            <person name="Nordberg H.P."/>
            <person name="Cantor M.N."/>
            <person name="Hua S.X."/>
        </authorList>
    </citation>
    <scope>NUCLEOTIDE SEQUENCE [LARGE SCALE GENOMIC DNA]</scope>
    <source>
        <strain evidence="2 3">441</strain>
    </source>
</reference>
<feature type="domain" description="Integrase core" evidence="1">
    <location>
        <begin position="1"/>
        <end position="73"/>
    </location>
</feature>
<dbReference type="AlphaFoldDB" id="A0A0C9ZU30"/>
<protein>
    <recommendedName>
        <fullName evidence="1">Integrase core domain-containing protein</fullName>
    </recommendedName>
</protein>
<name>A0A0C9ZU30_9AGAM</name>
<dbReference type="OrthoDB" id="3353107at2759"/>
<dbReference type="EMBL" id="KN833729">
    <property type="protein sequence ID" value="KIK23183.1"/>
    <property type="molecule type" value="Genomic_DNA"/>
</dbReference>
<sequence length="158" mass="18367">RSTCNSRIERLWVEVGMQFARHWRAFFTRLENQHMLNPHSPNHLWLLHLLFLDSINADCLNFQQEWNCHPISAVDDELSDDKEHAALEAQTAEHIKLQQQQHIHKGPVHVPSHQMPFTNPEDFFGVLQEVIGRGVVPNGFGLTPEEWEAGQYPIFETI</sequence>